<sequence length="470" mass="51224">MDAATGNCSSSPLRIVICPWLAFGHMLPCLELAERLASRGHRVSFVSTPRNLARLPPRRHDVQLVPLPLPRVEGLPDGVESTNDVPPDKRDLHWKAFDGLAVPFAEFLAAACADEATRPDWVLADTFSHWAAAVALEHKVPSAMLLPSAAMIASCWHRPPSHAEQPRSAVFEEPAERPAGVLPYEWDKRAHFFGPQRASGMSTAQRCFLTLQRCRLLAMRSCPEWEPENFTVAAALLGKPLVPLGLLPPSPNGGRRREEDGGSTARCWLDAQPPSSVVYVALGSEVPLTVALVHELALGLELAGARFLWALRKPSGVADDADVLPPGFRERTCGRGLVAMGWVPQMSILAHGAVGGFLTHCGRNSLVEGLLFGHPLVMLPVVGDQGPNARAMERTKVGLQVARNGKDGSFDRHGVAAAVREVMLVEEARKVFVANALEMQRVVADKERHERYIDEFIRQLRSYSTPPAAS</sequence>
<dbReference type="ExpressionAtlas" id="A0A3L6FZ72">
    <property type="expression patterns" value="baseline and differential"/>
</dbReference>
<dbReference type="PROSITE" id="PS00375">
    <property type="entry name" value="UDPGT"/>
    <property type="match status" value="1"/>
</dbReference>
<dbReference type="GO" id="GO:0035251">
    <property type="term" value="F:UDP-glucosyltransferase activity"/>
    <property type="evidence" value="ECO:0007669"/>
    <property type="project" value="InterPro"/>
</dbReference>
<dbReference type="CDD" id="cd03784">
    <property type="entry name" value="GT1_Gtf-like"/>
    <property type="match status" value="1"/>
</dbReference>
<dbReference type="InterPro" id="IPR050481">
    <property type="entry name" value="UDP-glycosyltransf_plant"/>
</dbReference>
<dbReference type="EC" id="2.4.1.-" evidence="5"/>
<keyword evidence="3 4" id="KW-0808">Transferase</keyword>
<proteinExistence type="inferred from homology"/>
<dbReference type="FunFam" id="3.40.50.2000:FF:000037">
    <property type="entry name" value="Glycosyltransferase"/>
    <property type="match status" value="1"/>
</dbReference>
<evidence type="ECO:0000313" key="7">
    <source>
        <dbReference type="Proteomes" id="UP000251960"/>
    </source>
</evidence>
<dbReference type="SUPFAM" id="SSF53756">
    <property type="entry name" value="UDP-Glycosyltransferase/glycogen phosphorylase"/>
    <property type="match status" value="1"/>
</dbReference>
<evidence type="ECO:0000256" key="5">
    <source>
        <dbReference type="RuleBase" id="RU362057"/>
    </source>
</evidence>
<gene>
    <name evidence="6" type="primary">GmSGT3</name>
    <name evidence="6" type="ORF">Zm00014a_020412</name>
</gene>
<dbReference type="PANTHER" id="PTHR48049:SF158">
    <property type="entry name" value="OS06G0216100 PROTEIN"/>
    <property type="match status" value="1"/>
</dbReference>
<protein>
    <recommendedName>
        <fullName evidence="5">Glycosyltransferase</fullName>
        <ecNumber evidence="5">2.4.1.-</ecNumber>
    </recommendedName>
</protein>
<evidence type="ECO:0000313" key="6">
    <source>
        <dbReference type="EMBL" id="PWZ40097.1"/>
    </source>
</evidence>
<evidence type="ECO:0000256" key="1">
    <source>
        <dbReference type="ARBA" id="ARBA00009995"/>
    </source>
</evidence>
<dbReference type="InterPro" id="IPR002213">
    <property type="entry name" value="UDP_glucos_trans"/>
</dbReference>
<reference evidence="6 7" key="1">
    <citation type="journal article" date="2018" name="Nat. Genet.">
        <title>Extensive intraspecific gene order and gene structural variations between Mo17 and other maize genomes.</title>
        <authorList>
            <person name="Sun S."/>
            <person name="Zhou Y."/>
            <person name="Chen J."/>
            <person name="Shi J."/>
            <person name="Zhao H."/>
            <person name="Zhao H."/>
            <person name="Song W."/>
            <person name="Zhang M."/>
            <person name="Cui Y."/>
            <person name="Dong X."/>
            <person name="Liu H."/>
            <person name="Ma X."/>
            <person name="Jiao Y."/>
            <person name="Wang B."/>
            <person name="Wei X."/>
            <person name="Stein J.C."/>
            <person name="Glaubitz J.C."/>
            <person name="Lu F."/>
            <person name="Yu G."/>
            <person name="Liang C."/>
            <person name="Fengler K."/>
            <person name="Li B."/>
            <person name="Rafalski A."/>
            <person name="Schnable P.S."/>
            <person name="Ware D.H."/>
            <person name="Buckler E.S."/>
            <person name="Lai J."/>
        </authorList>
    </citation>
    <scope>NUCLEOTIDE SEQUENCE [LARGE SCALE GENOMIC DNA]</scope>
    <source>
        <strain evidence="7">cv. Missouri 17</strain>
        <tissue evidence="6">Seedling</tissue>
    </source>
</reference>
<dbReference type="Gene3D" id="3.40.50.2000">
    <property type="entry name" value="Glycogen Phosphorylase B"/>
    <property type="match status" value="2"/>
</dbReference>
<keyword evidence="2 4" id="KW-0328">Glycosyltransferase</keyword>
<name>A0A3L6FZ72_MAIZE</name>
<dbReference type="PANTHER" id="PTHR48049">
    <property type="entry name" value="GLYCOSYLTRANSFERASE"/>
    <property type="match status" value="1"/>
</dbReference>
<dbReference type="Pfam" id="PF00201">
    <property type="entry name" value="UDPGT"/>
    <property type="match status" value="1"/>
</dbReference>
<accession>A0A3L6FZ72</accession>
<dbReference type="FunFam" id="3.40.50.2000:FF:000088">
    <property type="entry name" value="Glycosyltransferase"/>
    <property type="match status" value="1"/>
</dbReference>
<comment type="caution">
    <text evidence="6">The sequence shown here is derived from an EMBL/GenBank/DDBJ whole genome shotgun (WGS) entry which is preliminary data.</text>
</comment>
<dbReference type="AlphaFoldDB" id="A0A3L6FZ72"/>
<comment type="similarity">
    <text evidence="1 4">Belongs to the UDP-glycosyltransferase family.</text>
</comment>
<evidence type="ECO:0000256" key="2">
    <source>
        <dbReference type="ARBA" id="ARBA00022676"/>
    </source>
</evidence>
<dbReference type="EMBL" id="NCVQ01000003">
    <property type="protein sequence ID" value="PWZ40097.1"/>
    <property type="molecule type" value="Genomic_DNA"/>
</dbReference>
<evidence type="ECO:0000256" key="4">
    <source>
        <dbReference type="RuleBase" id="RU003718"/>
    </source>
</evidence>
<organism evidence="6 7">
    <name type="scientific">Zea mays</name>
    <name type="common">Maize</name>
    <dbReference type="NCBI Taxonomy" id="4577"/>
    <lineage>
        <taxon>Eukaryota</taxon>
        <taxon>Viridiplantae</taxon>
        <taxon>Streptophyta</taxon>
        <taxon>Embryophyta</taxon>
        <taxon>Tracheophyta</taxon>
        <taxon>Spermatophyta</taxon>
        <taxon>Magnoliopsida</taxon>
        <taxon>Liliopsida</taxon>
        <taxon>Poales</taxon>
        <taxon>Poaceae</taxon>
        <taxon>PACMAD clade</taxon>
        <taxon>Panicoideae</taxon>
        <taxon>Andropogonodae</taxon>
        <taxon>Andropogoneae</taxon>
        <taxon>Tripsacinae</taxon>
        <taxon>Zea</taxon>
    </lineage>
</organism>
<evidence type="ECO:0000256" key="3">
    <source>
        <dbReference type="ARBA" id="ARBA00022679"/>
    </source>
</evidence>
<dbReference type="InterPro" id="IPR035595">
    <property type="entry name" value="UDP_glycos_trans_CS"/>
</dbReference>
<dbReference type="Proteomes" id="UP000251960">
    <property type="component" value="Chromosome 2"/>
</dbReference>